<organism evidence="5 6">
    <name type="scientific">Plesiocystis pacifica SIR-1</name>
    <dbReference type="NCBI Taxonomy" id="391625"/>
    <lineage>
        <taxon>Bacteria</taxon>
        <taxon>Pseudomonadati</taxon>
        <taxon>Myxococcota</taxon>
        <taxon>Polyangia</taxon>
        <taxon>Nannocystales</taxon>
        <taxon>Nannocystaceae</taxon>
        <taxon>Plesiocystis</taxon>
    </lineage>
</organism>
<keyword evidence="2" id="KW-0238">DNA-binding</keyword>
<dbReference type="PANTHER" id="PTHR44688:SF16">
    <property type="entry name" value="DNA-BINDING TRANSCRIPTIONAL ACTIVATOR DEVR_DOSR"/>
    <property type="match status" value="1"/>
</dbReference>
<evidence type="ECO:0000256" key="3">
    <source>
        <dbReference type="ARBA" id="ARBA00023163"/>
    </source>
</evidence>
<dbReference type="PROSITE" id="PS00622">
    <property type="entry name" value="HTH_LUXR_1"/>
    <property type="match status" value="1"/>
</dbReference>
<evidence type="ECO:0000256" key="2">
    <source>
        <dbReference type="ARBA" id="ARBA00023125"/>
    </source>
</evidence>
<feature type="domain" description="HTH luxR-type" evidence="4">
    <location>
        <begin position="61"/>
        <end position="126"/>
    </location>
</feature>
<evidence type="ECO:0000256" key="1">
    <source>
        <dbReference type="ARBA" id="ARBA00023015"/>
    </source>
</evidence>
<evidence type="ECO:0000313" key="6">
    <source>
        <dbReference type="Proteomes" id="UP000005801"/>
    </source>
</evidence>
<dbReference type="PRINTS" id="PR00038">
    <property type="entry name" value="HTHLUXR"/>
</dbReference>
<evidence type="ECO:0000313" key="5">
    <source>
        <dbReference type="EMBL" id="EDM81456.1"/>
    </source>
</evidence>
<dbReference type="Gene3D" id="1.10.10.10">
    <property type="entry name" value="Winged helix-like DNA-binding domain superfamily/Winged helix DNA-binding domain"/>
    <property type="match status" value="1"/>
</dbReference>
<comment type="caution">
    <text evidence="5">The sequence shown here is derived from an EMBL/GenBank/DDBJ whole genome shotgun (WGS) entry which is preliminary data.</text>
</comment>
<dbReference type="Pfam" id="PF00196">
    <property type="entry name" value="GerE"/>
    <property type="match status" value="1"/>
</dbReference>
<dbReference type="SMART" id="SM00421">
    <property type="entry name" value="HTH_LUXR"/>
    <property type="match status" value="1"/>
</dbReference>
<dbReference type="STRING" id="391625.PPSIR1_39735"/>
<dbReference type="InterPro" id="IPR000792">
    <property type="entry name" value="Tscrpt_reg_LuxR_C"/>
</dbReference>
<keyword evidence="1" id="KW-0805">Transcription regulation</keyword>
<proteinExistence type="predicted"/>
<reference evidence="5 6" key="1">
    <citation type="submission" date="2007-06" db="EMBL/GenBank/DDBJ databases">
        <authorList>
            <person name="Shimkets L."/>
            <person name="Ferriera S."/>
            <person name="Johnson J."/>
            <person name="Kravitz S."/>
            <person name="Beeson K."/>
            <person name="Sutton G."/>
            <person name="Rogers Y.-H."/>
            <person name="Friedman R."/>
            <person name="Frazier M."/>
            <person name="Venter J.C."/>
        </authorList>
    </citation>
    <scope>NUCLEOTIDE SEQUENCE [LARGE SCALE GENOMIC DNA]</scope>
    <source>
        <strain evidence="5 6">SIR-1</strain>
    </source>
</reference>
<name>A6FY77_9BACT</name>
<dbReference type="GO" id="GO:0003677">
    <property type="term" value="F:DNA binding"/>
    <property type="evidence" value="ECO:0007669"/>
    <property type="project" value="UniProtKB-KW"/>
</dbReference>
<dbReference type="InterPro" id="IPR016032">
    <property type="entry name" value="Sig_transdc_resp-reg_C-effctor"/>
</dbReference>
<keyword evidence="3" id="KW-0804">Transcription</keyword>
<dbReference type="GO" id="GO:0006355">
    <property type="term" value="P:regulation of DNA-templated transcription"/>
    <property type="evidence" value="ECO:0007669"/>
    <property type="project" value="InterPro"/>
</dbReference>
<gene>
    <name evidence="5" type="ORF">PPSIR1_39735</name>
</gene>
<dbReference type="OrthoDB" id="5397235at2"/>
<keyword evidence="6" id="KW-1185">Reference proteome</keyword>
<dbReference type="SUPFAM" id="SSF46894">
    <property type="entry name" value="C-terminal effector domain of the bipartite response regulators"/>
    <property type="match status" value="1"/>
</dbReference>
<dbReference type="RefSeq" id="WP_006969426.1">
    <property type="nucleotide sequence ID" value="NZ_ABCS01000003.1"/>
</dbReference>
<dbReference type="CDD" id="cd06170">
    <property type="entry name" value="LuxR_C_like"/>
    <property type="match status" value="1"/>
</dbReference>
<sequence length="137" mass="15317">MTSSDSSDEGEKSDSREVRIWVESDEDAAKIEALLEALGFTVLRELGDGDGPARLRWAVNRLCNRYQLTPRERDVLQGVLAGWRNGQVAKDLNISGATVKWHLHNIFTKTGAEDRESLLRLALQLGGRTREPERGES</sequence>
<protein>
    <submittedName>
        <fullName evidence="5">ATP-dependent transcriptional regulator, MalT-like, LuxR family protein</fullName>
    </submittedName>
</protein>
<dbReference type="eggNOG" id="COG2197">
    <property type="taxonomic scope" value="Bacteria"/>
</dbReference>
<dbReference type="Proteomes" id="UP000005801">
    <property type="component" value="Unassembled WGS sequence"/>
</dbReference>
<dbReference type="PANTHER" id="PTHR44688">
    <property type="entry name" value="DNA-BINDING TRANSCRIPTIONAL ACTIVATOR DEVR_DOSR"/>
    <property type="match status" value="1"/>
</dbReference>
<dbReference type="AlphaFoldDB" id="A6FY77"/>
<evidence type="ECO:0000259" key="4">
    <source>
        <dbReference type="PROSITE" id="PS50043"/>
    </source>
</evidence>
<dbReference type="InterPro" id="IPR036388">
    <property type="entry name" value="WH-like_DNA-bd_sf"/>
</dbReference>
<accession>A6FY77</accession>
<dbReference type="EMBL" id="ABCS01000003">
    <property type="protein sequence ID" value="EDM81456.1"/>
    <property type="molecule type" value="Genomic_DNA"/>
</dbReference>
<dbReference type="PROSITE" id="PS50043">
    <property type="entry name" value="HTH_LUXR_2"/>
    <property type="match status" value="1"/>
</dbReference>